<dbReference type="Gene3D" id="1.10.10.10">
    <property type="entry name" value="Winged helix-like DNA-binding domain superfamily/Winged helix DNA-binding domain"/>
    <property type="match status" value="1"/>
</dbReference>
<evidence type="ECO:0000259" key="4">
    <source>
        <dbReference type="PROSITE" id="PS50995"/>
    </source>
</evidence>
<evidence type="ECO:0000256" key="2">
    <source>
        <dbReference type="ARBA" id="ARBA00023125"/>
    </source>
</evidence>
<dbReference type="SMART" id="SM00347">
    <property type="entry name" value="HTH_MARR"/>
    <property type="match status" value="1"/>
</dbReference>
<proteinExistence type="predicted"/>
<accession>A0A1P8PZU7</accession>
<organism evidence="5 6">
    <name type="scientific">Companilactobacillus allii</name>
    <dbReference type="NCBI Taxonomy" id="1847728"/>
    <lineage>
        <taxon>Bacteria</taxon>
        <taxon>Bacillati</taxon>
        <taxon>Bacillota</taxon>
        <taxon>Bacilli</taxon>
        <taxon>Lactobacillales</taxon>
        <taxon>Lactobacillaceae</taxon>
        <taxon>Companilactobacillus</taxon>
    </lineage>
</organism>
<feature type="domain" description="HTH marR-type" evidence="4">
    <location>
        <begin position="5"/>
        <end position="135"/>
    </location>
</feature>
<dbReference type="InterPro" id="IPR036390">
    <property type="entry name" value="WH_DNA-bd_sf"/>
</dbReference>
<evidence type="ECO:0000256" key="1">
    <source>
        <dbReference type="ARBA" id="ARBA00023015"/>
    </source>
</evidence>
<dbReference type="Proteomes" id="UP000187499">
    <property type="component" value="Chromosome"/>
</dbReference>
<dbReference type="AlphaFoldDB" id="A0A1P8PZU7"/>
<dbReference type="InterPro" id="IPR036388">
    <property type="entry name" value="WH-like_DNA-bd_sf"/>
</dbReference>
<evidence type="ECO:0000256" key="3">
    <source>
        <dbReference type="ARBA" id="ARBA00023163"/>
    </source>
</evidence>
<keyword evidence="2" id="KW-0238">DNA-binding</keyword>
<dbReference type="InterPro" id="IPR011991">
    <property type="entry name" value="ArsR-like_HTH"/>
</dbReference>
<dbReference type="OrthoDB" id="3254893at2"/>
<dbReference type="KEGG" id="lalw:BTM29_00650"/>
<dbReference type="InterPro" id="IPR000835">
    <property type="entry name" value="HTH_MarR-typ"/>
</dbReference>
<evidence type="ECO:0000313" key="6">
    <source>
        <dbReference type="Proteomes" id="UP000187499"/>
    </source>
</evidence>
<dbReference type="RefSeq" id="WP_076613659.1">
    <property type="nucleotide sequence ID" value="NZ_CP019323.1"/>
</dbReference>
<dbReference type="STRING" id="1847728.BTM29_00650"/>
<keyword evidence="3" id="KW-0804">Transcription</keyword>
<name>A0A1P8PZU7_9LACO</name>
<dbReference type="SUPFAM" id="SSF46785">
    <property type="entry name" value="Winged helix' DNA-binding domain"/>
    <property type="match status" value="1"/>
</dbReference>
<dbReference type="Pfam" id="PF01047">
    <property type="entry name" value="MarR"/>
    <property type="match status" value="1"/>
</dbReference>
<dbReference type="GO" id="GO:0003700">
    <property type="term" value="F:DNA-binding transcription factor activity"/>
    <property type="evidence" value="ECO:0007669"/>
    <property type="project" value="InterPro"/>
</dbReference>
<dbReference type="PANTHER" id="PTHR42756">
    <property type="entry name" value="TRANSCRIPTIONAL REGULATOR, MARR"/>
    <property type="match status" value="1"/>
</dbReference>
<dbReference type="PANTHER" id="PTHR42756:SF1">
    <property type="entry name" value="TRANSCRIPTIONAL REPRESSOR OF EMRAB OPERON"/>
    <property type="match status" value="1"/>
</dbReference>
<dbReference type="GO" id="GO:0003677">
    <property type="term" value="F:DNA binding"/>
    <property type="evidence" value="ECO:0007669"/>
    <property type="project" value="UniProtKB-KW"/>
</dbReference>
<dbReference type="PROSITE" id="PS50995">
    <property type="entry name" value="HTH_MARR_2"/>
    <property type="match status" value="1"/>
</dbReference>
<dbReference type="CDD" id="cd00090">
    <property type="entry name" value="HTH_ARSR"/>
    <property type="match status" value="1"/>
</dbReference>
<sequence>MSKSTDDLMKQLHFVSTAGNNFMHQNKQRLSGQQRVLAILRLEDGLSQRYLGEVLDLRPSSIAELLKKLENNNYIIRKEDKADKRTKLVYLTDTGKDKADDNASLKDNDYSELFFSGLSDDQMSQFSDILQKIADGWDDDFKKQANKFIDPMDRMQYMQKIHETMMAKFGDDCQNMSPDDIRQKIRKEIRNGNFSDYQQMGMDFFSTPKDYGQNNRQNFWYGNKF</sequence>
<protein>
    <recommendedName>
        <fullName evidence="4">HTH marR-type domain-containing protein</fullName>
    </recommendedName>
</protein>
<evidence type="ECO:0000313" key="5">
    <source>
        <dbReference type="EMBL" id="APX71148.1"/>
    </source>
</evidence>
<dbReference type="EMBL" id="CP019323">
    <property type="protein sequence ID" value="APX71148.1"/>
    <property type="molecule type" value="Genomic_DNA"/>
</dbReference>
<keyword evidence="6" id="KW-1185">Reference proteome</keyword>
<dbReference type="PRINTS" id="PR00598">
    <property type="entry name" value="HTHMARR"/>
</dbReference>
<keyword evidence="1" id="KW-0805">Transcription regulation</keyword>
<gene>
    <name evidence="5" type="ORF">BTM29_00650</name>
</gene>
<reference evidence="6" key="1">
    <citation type="submission" date="2016-12" db="EMBL/GenBank/DDBJ databases">
        <authorList>
            <person name="Jung M.Y."/>
            <person name="Lee S.H."/>
        </authorList>
    </citation>
    <scope>NUCLEOTIDE SEQUENCE [LARGE SCALE GENOMIC DNA]</scope>
    <source>
        <strain evidence="6">WiKim39</strain>
    </source>
</reference>